<evidence type="ECO:0000256" key="2">
    <source>
        <dbReference type="ARBA" id="ARBA00004589"/>
    </source>
</evidence>
<feature type="transmembrane region" description="Helical" evidence="16">
    <location>
        <begin position="217"/>
        <end position="245"/>
    </location>
</feature>
<evidence type="ECO:0000256" key="11">
    <source>
        <dbReference type="ARBA" id="ARBA00023157"/>
    </source>
</evidence>
<dbReference type="GO" id="GO:0098552">
    <property type="term" value="C:side of membrane"/>
    <property type="evidence" value="ECO:0007669"/>
    <property type="project" value="UniProtKB-KW"/>
</dbReference>
<evidence type="ECO:0000256" key="4">
    <source>
        <dbReference type="ARBA" id="ARBA00010031"/>
    </source>
</evidence>
<evidence type="ECO:0000259" key="18">
    <source>
        <dbReference type="PROSITE" id="PS52012"/>
    </source>
</evidence>
<evidence type="ECO:0000256" key="9">
    <source>
        <dbReference type="ARBA" id="ARBA00022989"/>
    </source>
</evidence>
<dbReference type="GO" id="GO:0005576">
    <property type="term" value="C:extracellular region"/>
    <property type="evidence" value="ECO:0007669"/>
    <property type="project" value="UniProtKB-SubCell"/>
</dbReference>
<feature type="disulfide bond" evidence="14">
    <location>
        <begin position="38"/>
        <end position="78"/>
    </location>
</feature>
<evidence type="ECO:0000256" key="17">
    <source>
        <dbReference type="SAM" id="SignalP"/>
    </source>
</evidence>
<keyword evidence="8 17" id="KW-0732">Signal</keyword>
<evidence type="ECO:0000313" key="20">
    <source>
        <dbReference type="Proteomes" id="UP000030151"/>
    </source>
</evidence>
<feature type="disulfide bond" evidence="14">
    <location>
        <begin position="52"/>
        <end position="59"/>
    </location>
</feature>
<evidence type="ECO:0000256" key="3">
    <source>
        <dbReference type="ARBA" id="ARBA00004613"/>
    </source>
</evidence>
<dbReference type="AlphaFoldDB" id="A0A0A1V759"/>
<keyword evidence="14" id="KW-0479">Metal-binding</keyword>
<protein>
    <submittedName>
        <fullName evidence="19">CFEM domain protein</fullName>
    </submittedName>
</protein>
<dbReference type="OrthoDB" id="2496787at2759"/>
<dbReference type="Pfam" id="PF20684">
    <property type="entry name" value="Fung_rhodopsin"/>
    <property type="match status" value="1"/>
</dbReference>
<comment type="similarity">
    <text evidence="4">Belongs to the RBT5 family.</text>
</comment>
<dbReference type="PROSITE" id="PS52012">
    <property type="entry name" value="CFEM"/>
    <property type="match status" value="1"/>
</dbReference>
<dbReference type="InterPro" id="IPR008427">
    <property type="entry name" value="Extracellular_membr_CFEM_dom"/>
</dbReference>
<name>A0A0A1V759_9HYPO</name>
<evidence type="ECO:0000256" key="14">
    <source>
        <dbReference type="PROSITE-ProRule" id="PRU01356"/>
    </source>
</evidence>
<dbReference type="InterPro" id="IPR049326">
    <property type="entry name" value="Rhodopsin_dom_fungi"/>
</dbReference>
<keyword evidence="6" id="KW-0336">GPI-anchor</keyword>
<feature type="signal peptide" evidence="17">
    <location>
        <begin position="1"/>
        <end position="20"/>
    </location>
</feature>
<dbReference type="Proteomes" id="UP000030151">
    <property type="component" value="Unassembled WGS sequence"/>
</dbReference>
<feature type="region of interest" description="Disordered" evidence="15">
    <location>
        <begin position="380"/>
        <end position="399"/>
    </location>
</feature>
<dbReference type="SMART" id="SM00747">
    <property type="entry name" value="CFEM"/>
    <property type="match status" value="1"/>
</dbReference>
<comment type="caution">
    <text evidence="19">The sequence shown here is derived from an EMBL/GenBank/DDBJ whole genome shotgun (WGS) entry which is preliminary data.</text>
</comment>
<evidence type="ECO:0000256" key="6">
    <source>
        <dbReference type="ARBA" id="ARBA00022622"/>
    </source>
</evidence>
<feature type="transmembrane region" description="Helical" evidence="16">
    <location>
        <begin position="265"/>
        <end position="286"/>
    </location>
</feature>
<evidence type="ECO:0000256" key="15">
    <source>
        <dbReference type="SAM" id="MobiDB-lite"/>
    </source>
</evidence>
<dbReference type="PANTHER" id="PTHR33048">
    <property type="entry name" value="PTH11-LIKE INTEGRAL MEMBRANE PROTEIN (AFU_ORTHOLOGUE AFUA_5G11245)"/>
    <property type="match status" value="1"/>
</dbReference>
<accession>A0A0A1V759</accession>
<feature type="transmembrane region" description="Helical" evidence="16">
    <location>
        <begin position="182"/>
        <end position="205"/>
    </location>
</feature>
<evidence type="ECO:0000256" key="7">
    <source>
        <dbReference type="ARBA" id="ARBA00022692"/>
    </source>
</evidence>
<evidence type="ECO:0000256" key="1">
    <source>
        <dbReference type="ARBA" id="ARBA00004141"/>
    </source>
</evidence>
<comment type="similarity">
    <text evidence="13">Belongs to the SAT4 family.</text>
</comment>
<feature type="transmembrane region" description="Helical" evidence="16">
    <location>
        <begin position="338"/>
        <end position="362"/>
    </location>
</feature>
<gene>
    <name evidence="19" type="ORF">X797_000785</name>
</gene>
<evidence type="ECO:0000256" key="13">
    <source>
        <dbReference type="ARBA" id="ARBA00038359"/>
    </source>
</evidence>
<keyword evidence="12" id="KW-0449">Lipoprotein</keyword>
<keyword evidence="14" id="KW-0349">Heme</keyword>
<feature type="disulfide bond" evidence="14">
    <location>
        <begin position="42"/>
        <end position="73"/>
    </location>
</feature>
<comment type="subcellular location">
    <subcellularLocation>
        <location evidence="2">Membrane</location>
        <topology evidence="2">Lipid-anchor</topology>
        <topology evidence="2">GPI-anchor</topology>
    </subcellularLocation>
    <subcellularLocation>
        <location evidence="1">Membrane</location>
        <topology evidence="1">Multi-pass membrane protein</topology>
    </subcellularLocation>
    <subcellularLocation>
        <location evidence="3">Secreted</location>
    </subcellularLocation>
</comment>
<evidence type="ECO:0000256" key="5">
    <source>
        <dbReference type="ARBA" id="ARBA00022525"/>
    </source>
</evidence>
<keyword evidence="7 16" id="KW-0812">Transmembrane</keyword>
<reference evidence="19 20" key="1">
    <citation type="submission" date="2014-02" db="EMBL/GenBank/DDBJ databases">
        <title>The genome sequence of the entomopathogenic fungus Metarhizium robertsii ARSEF 2575.</title>
        <authorList>
            <person name="Giuliano Garisto Donzelli B."/>
            <person name="Roe B.A."/>
            <person name="Macmil S.L."/>
            <person name="Krasnoff S.B."/>
            <person name="Gibson D.M."/>
        </authorList>
    </citation>
    <scope>NUCLEOTIDE SEQUENCE [LARGE SCALE GENOMIC DNA]</scope>
    <source>
        <strain evidence="19 20">ARSEF 2575</strain>
    </source>
</reference>
<keyword evidence="11 14" id="KW-1015">Disulfide bond</keyword>
<keyword evidence="6" id="KW-0325">Glycoprotein</keyword>
<keyword evidence="9 16" id="KW-1133">Transmembrane helix</keyword>
<evidence type="ECO:0000256" key="10">
    <source>
        <dbReference type="ARBA" id="ARBA00023136"/>
    </source>
</evidence>
<sequence length="458" mass="50449">MKLSGGLTLLLASTIPTVASESDSSSSLTSVITKLPACAAKCFGGALTQTKCSLTDQKCICSDQVLLETATACIMKSCTAKEALTVKKLTSEGCNAPIRDKNAAYIRVSDVLGVISGLFIFQRFAFKLWAKQTFWWDDWFALATVICGSPSTIINAYGVGVNGIGQDAWTLSFDQLYNFGKFFYIMEVLYFFEIALVKLSLLLFFLRIFPAPAVRRLLWGTAAFTVVYGIVFVFVGIFTCSPISYFWTKWDQEHSGKCMDINVIAWSNAGIGIAIDVWMLTIPMWQLKGLKMHWKKKISVAAMFMLGTFVTVVSILRLRSLVKFGTDSLNPTWDFFEVGLWSTIEVNVGIWCVCLPSFRLLLVRLFPTLGGSTARSYAGYDSSNNRPSEKNNRSAGLGPSATATSGFNDWQNRSSPVANQIAYHKSYAVEVSDLDEVALMTLRDHESRTAASSSRGSA</sequence>
<evidence type="ECO:0000256" key="16">
    <source>
        <dbReference type="SAM" id="Phobius"/>
    </source>
</evidence>
<organism evidence="19 20">
    <name type="scientific">Metarhizium robertsii</name>
    <dbReference type="NCBI Taxonomy" id="568076"/>
    <lineage>
        <taxon>Eukaryota</taxon>
        <taxon>Fungi</taxon>
        <taxon>Dikarya</taxon>
        <taxon>Ascomycota</taxon>
        <taxon>Pezizomycotina</taxon>
        <taxon>Sordariomycetes</taxon>
        <taxon>Hypocreomycetidae</taxon>
        <taxon>Hypocreales</taxon>
        <taxon>Clavicipitaceae</taxon>
        <taxon>Metarhizium</taxon>
    </lineage>
</organism>
<evidence type="ECO:0000313" key="19">
    <source>
        <dbReference type="EMBL" id="EXV06067.1"/>
    </source>
</evidence>
<dbReference type="PANTHER" id="PTHR33048:SF143">
    <property type="entry name" value="EXTRACELLULAR MEMBRANE PROTEIN CFEM DOMAIN-CONTAINING PROTEIN-RELATED"/>
    <property type="match status" value="1"/>
</dbReference>
<feature type="binding site" description="axial binding residue" evidence="14">
    <location>
        <position position="56"/>
    </location>
    <ligand>
        <name>heme</name>
        <dbReference type="ChEBI" id="CHEBI:30413"/>
    </ligand>
    <ligandPart>
        <name>Fe</name>
        <dbReference type="ChEBI" id="CHEBI:18248"/>
    </ligandPart>
</feature>
<dbReference type="GO" id="GO:0046872">
    <property type="term" value="F:metal ion binding"/>
    <property type="evidence" value="ECO:0007669"/>
    <property type="project" value="UniProtKB-UniRule"/>
</dbReference>
<dbReference type="HOGENOM" id="CLU_028200_6_3_1"/>
<feature type="transmembrane region" description="Helical" evidence="16">
    <location>
        <begin position="298"/>
        <end position="318"/>
    </location>
</feature>
<dbReference type="InterPro" id="IPR052337">
    <property type="entry name" value="SAT4-like"/>
</dbReference>
<evidence type="ECO:0000256" key="8">
    <source>
        <dbReference type="ARBA" id="ARBA00022729"/>
    </source>
</evidence>
<feature type="domain" description="CFEM" evidence="18">
    <location>
        <begin position="10"/>
        <end position="121"/>
    </location>
</feature>
<keyword evidence="10 16" id="KW-0472">Membrane</keyword>
<keyword evidence="14" id="KW-0408">Iron</keyword>
<dbReference type="Pfam" id="PF05730">
    <property type="entry name" value="CFEM"/>
    <property type="match status" value="1"/>
</dbReference>
<dbReference type="EMBL" id="JELW01000001">
    <property type="protein sequence ID" value="EXV06067.1"/>
    <property type="molecule type" value="Genomic_DNA"/>
</dbReference>
<dbReference type="eggNOG" id="ENOG502SKG6">
    <property type="taxonomic scope" value="Eukaryota"/>
</dbReference>
<proteinExistence type="inferred from homology"/>
<feature type="chain" id="PRO_5001981184" evidence="17">
    <location>
        <begin position="21"/>
        <end position="458"/>
    </location>
</feature>
<evidence type="ECO:0000256" key="12">
    <source>
        <dbReference type="ARBA" id="ARBA00023288"/>
    </source>
</evidence>
<feature type="disulfide bond" evidence="14">
    <location>
        <begin position="61"/>
        <end position="94"/>
    </location>
</feature>
<keyword evidence="5" id="KW-0964">Secreted</keyword>